<keyword evidence="8" id="KW-0675">Receptor</keyword>
<evidence type="ECO:0000256" key="9">
    <source>
        <dbReference type="ARBA" id="ARBA00023180"/>
    </source>
</evidence>
<dbReference type="SUPFAM" id="SSF53822">
    <property type="entry name" value="Periplasmic binding protein-like I"/>
    <property type="match status" value="2"/>
</dbReference>
<evidence type="ECO:0000256" key="7">
    <source>
        <dbReference type="ARBA" id="ARBA00023136"/>
    </source>
</evidence>
<evidence type="ECO:0000256" key="10">
    <source>
        <dbReference type="ARBA" id="ARBA00023224"/>
    </source>
</evidence>
<feature type="transmembrane region" description="Helical" evidence="11">
    <location>
        <begin position="517"/>
        <end position="539"/>
    </location>
</feature>
<evidence type="ECO:0000256" key="8">
    <source>
        <dbReference type="ARBA" id="ARBA00023170"/>
    </source>
</evidence>
<dbReference type="InterPro" id="IPR028082">
    <property type="entry name" value="Peripla_BP_I"/>
</dbReference>
<dbReference type="Ensembl" id="ENSEBUT00000010832.1">
    <property type="protein sequence ID" value="ENSEBUP00000010287.1"/>
    <property type="gene ID" value="ENSEBUG00000006605.1"/>
</dbReference>
<protein>
    <recommendedName>
        <fullName evidence="12">G-protein coupled receptors family 3 profile domain-containing protein</fullName>
    </recommendedName>
</protein>
<evidence type="ECO:0000259" key="12">
    <source>
        <dbReference type="PROSITE" id="PS50259"/>
    </source>
</evidence>
<evidence type="ECO:0000256" key="3">
    <source>
        <dbReference type="ARBA" id="ARBA00022692"/>
    </source>
</evidence>
<name>A0A8C4Q5C8_EPTBU</name>
<evidence type="ECO:0000256" key="11">
    <source>
        <dbReference type="SAM" id="Phobius"/>
    </source>
</evidence>
<reference evidence="13" key="1">
    <citation type="submission" date="2025-08" db="UniProtKB">
        <authorList>
            <consortium name="Ensembl"/>
        </authorList>
    </citation>
    <scope>IDENTIFICATION</scope>
</reference>
<dbReference type="GeneTree" id="ENSGT01150000286997"/>
<feature type="transmembrane region" description="Helical" evidence="11">
    <location>
        <begin position="642"/>
        <end position="662"/>
    </location>
</feature>
<feature type="transmembrane region" description="Helical" evidence="11">
    <location>
        <begin position="612"/>
        <end position="630"/>
    </location>
</feature>
<comment type="subcellular location">
    <subcellularLocation>
        <location evidence="1">Cell membrane</location>
        <topology evidence="1">Multi-pass membrane protein</topology>
    </subcellularLocation>
</comment>
<dbReference type="AlphaFoldDB" id="A0A8C4Q5C8"/>
<keyword evidence="6" id="KW-0297">G-protein coupled receptor</keyword>
<dbReference type="GO" id="GO:0004930">
    <property type="term" value="F:G protein-coupled receptor activity"/>
    <property type="evidence" value="ECO:0007669"/>
    <property type="project" value="UniProtKB-KW"/>
</dbReference>
<evidence type="ECO:0000256" key="2">
    <source>
        <dbReference type="ARBA" id="ARBA00022475"/>
    </source>
</evidence>
<dbReference type="GO" id="GO:0005886">
    <property type="term" value="C:plasma membrane"/>
    <property type="evidence" value="ECO:0007669"/>
    <property type="project" value="UniProtKB-SubCell"/>
</dbReference>
<dbReference type="Gene3D" id="3.40.50.2300">
    <property type="match status" value="4"/>
</dbReference>
<keyword evidence="14" id="KW-1185">Reference proteome</keyword>
<keyword evidence="10" id="KW-0807">Transducer</keyword>
<keyword evidence="5 11" id="KW-1133">Transmembrane helix</keyword>
<feature type="transmembrane region" description="Helical" evidence="11">
    <location>
        <begin position="560"/>
        <end position="581"/>
    </location>
</feature>
<dbReference type="PRINTS" id="PR00248">
    <property type="entry name" value="GPCRMGR"/>
</dbReference>
<dbReference type="PANTHER" id="PTHR24061">
    <property type="entry name" value="CALCIUM-SENSING RECEPTOR-RELATED"/>
    <property type="match status" value="1"/>
</dbReference>
<keyword evidence="3 11" id="KW-0812">Transmembrane</keyword>
<dbReference type="InterPro" id="IPR038550">
    <property type="entry name" value="GPCR_3_9-Cys_sf"/>
</dbReference>
<keyword evidence="2" id="KW-1003">Cell membrane</keyword>
<evidence type="ECO:0000313" key="14">
    <source>
        <dbReference type="Proteomes" id="UP000694388"/>
    </source>
</evidence>
<dbReference type="InterPro" id="IPR017978">
    <property type="entry name" value="GPCR_3_C"/>
</dbReference>
<dbReference type="Pfam" id="PF00003">
    <property type="entry name" value="7tm_3"/>
    <property type="match status" value="1"/>
</dbReference>
<dbReference type="FunFam" id="2.10.50.30:FF:000003">
    <property type="entry name" value="Vomeronasal 2, receptor 120"/>
    <property type="match status" value="1"/>
</dbReference>
<feature type="transmembrane region" description="Helical" evidence="11">
    <location>
        <begin position="447"/>
        <end position="471"/>
    </location>
</feature>
<keyword evidence="7 11" id="KW-0472">Membrane</keyword>
<keyword evidence="9" id="KW-0325">Glycoprotein</keyword>
<dbReference type="Pfam" id="PF01094">
    <property type="entry name" value="ANF_receptor"/>
    <property type="match status" value="1"/>
</dbReference>
<feature type="transmembrane region" description="Helical" evidence="11">
    <location>
        <begin position="668"/>
        <end position="690"/>
    </location>
</feature>
<dbReference type="Gene3D" id="2.10.50.30">
    <property type="entry name" value="GPCR, family 3, nine cysteines domain"/>
    <property type="match status" value="1"/>
</dbReference>
<dbReference type="InterPro" id="IPR000337">
    <property type="entry name" value="GPCR_3"/>
</dbReference>
<organism evidence="13 14">
    <name type="scientific">Eptatretus burgeri</name>
    <name type="common">Inshore hagfish</name>
    <dbReference type="NCBI Taxonomy" id="7764"/>
    <lineage>
        <taxon>Eukaryota</taxon>
        <taxon>Metazoa</taxon>
        <taxon>Chordata</taxon>
        <taxon>Craniata</taxon>
        <taxon>Vertebrata</taxon>
        <taxon>Cyclostomata</taxon>
        <taxon>Myxini</taxon>
        <taxon>Myxiniformes</taxon>
        <taxon>Myxinidae</taxon>
        <taxon>Eptatretinae</taxon>
        <taxon>Eptatretus</taxon>
    </lineage>
</organism>
<evidence type="ECO:0000256" key="5">
    <source>
        <dbReference type="ARBA" id="ARBA00022989"/>
    </source>
</evidence>
<accession>A0A8C4Q5C8</accession>
<feature type="domain" description="G-protein coupled receptors family 3 profile" evidence="12">
    <location>
        <begin position="447"/>
        <end position="694"/>
    </location>
</feature>
<evidence type="ECO:0000256" key="4">
    <source>
        <dbReference type="ARBA" id="ARBA00022729"/>
    </source>
</evidence>
<dbReference type="Proteomes" id="UP000694388">
    <property type="component" value="Unplaced"/>
</dbReference>
<evidence type="ECO:0000256" key="1">
    <source>
        <dbReference type="ARBA" id="ARBA00004651"/>
    </source>
</evidence>
<dbReference type="InterPro" id="IPR000068">
    <property type="entry name" value="GPCR_3_Ca_sens_rcpt-rel"/>
</dbReference>
<dbReference type="PROSITE" id="PS50259">
    <property type="entry name" value="G_PROTEIN_RECEP_F3_4"/>
    <property type="match status" value="1"/>
</dbReference>
<dbReference type="Pfam" id="PF07562">
    <property type="entry name" value="NCD3G"/>
    <property type="match status" value="1"/>
</dbReference>
<evidence type="ECO:0000313" key="13">
    <source>
        <dbReference type="Ensembl" id="ENSEBUP00000010287.1"/>
    </source>
</evidence>
<evidence type="ECO:0000256" key="6">
    <source>
        <dbReference type="ARBA" id="ARBA00023040"/>
    </source>
</evidence>
<dbReference type="InterPro" id="IPR011500">
    <property type="entry name" value="GPCR_3_9-Cys_dom"/>
</dbReference>
<proteinExistence type="predicted"/>
<sequence>MDLFLIPPKRCGLRVSTHSFMNQFYFVRRLYLLALQWAVVMEFAIKEINENDELLPNVTLEYIIYDSCLQIPMALKNSLKFLRNSIDFGDRSGNLIIPHVLIGPYASEIANFLSPFLTIFNLPQISYGASSKHLSDKKQFPYFLRTYPSDLHWVYATVRLVIHLGWKYVGCLAVDDEYGRNGRAQFVIESEQNGVCIAFQEVWKQNIHPGDLKRTRAGQNKRNKWQAHSFNGMNDGGHLVLLVQSMPQAREPGKQPEQPCVRGSQRWCPLRTGDRTGSSTLCMLQSLLHSNRSCYFQFTEHLLGYYFQLLYFMRNVHFVTNMGSEMSFDENGDPPAIFELLNWQLVGENELQLKAVGVFDSNAPPGQELRLEHEVPVSRCSNPCPAGTRKVSRKGEPFCCFDCILCTSGEYSNSTDCFRCSKDLWSNQKKTACVPMSKEFLTFSDPFAIPLLSFGLLGIATTFIAAGLLFQSWRQNIMKSKKFLIHLFMLVAVEGCFMSSMSFVGQPTEFLCQLRHPLTLSIFTLAIVCVLIMTVELIISKDLTTILPTLCSACDNSSKLQTIGALCVSPQFTLCLIWALVGQPRPVRNTEVRVDVIVLECGGTSSIWDVCALVYLGILIFFCLFLAFNAPKDIANTNDLKFIRFSILFCLMVLLAFLPAYNSTRGKFAVVTEIFAIITIAFGFLACIFFPKCYAAKNNSQSYRFKVGGSNLCKYVRHGVAPGGNRNDKSYKIAAYLSNSNYEGHYSMQLVETRAWNS</sequence>
<dbReference type="InterPro" id="IPR001828">
    <property type="entry name" value="ANF_lig-bd_rcpt"/>
</dbReference>
<keyword evidence="4" id="KW-0732">Signal</keyword>
<dbReference type="PANTHER" id="PTHR24061:SF422">
    <property type="entry name" value="G-PROTEIN COUPLED RECEPTORS FAMILY 3 PROFILE DOMAIN-CONTAINING PROTEIN"/>
    <property type="match status" value="1"/>
</dbReference>
<reference evidence="13" key="2">
    <citation type="submission" date="2025-09" db="UniProtKB">
        <authorList>
            <consortium name="Ensembl"/>
        </authorList>
    </citation>
    <scope>IDENTIFICATION</scope>
</reference>
<feature type="transmembrane region" description="Helical" evidence="11">
    <location>
        <begin position="483"/>
        <end position="505"/>
    </location>
</feature>